<dbReference type="AlphaFoldDB" id="A0A437MZP0"/>
<reference evidence="1 2" key="1">
    <citation type="submission" date="2019-01" db="EMBL/GenBank/DDBJ databases">
        <authorList>
            <person name="Chen W.-M."/>
        </authorList>
    </citation>
    <scope>NUCLEOTIDE SEQUENCE [LARGE SCALE GENOMIC DNA]</scope>
    <source>
        <strain evidence="1 2">YBJ-36</strain>
    </source>
</reference>
<dbReference type="EMBL" id="SACK01000001">
    <property type="protein sequence ID" value="RVU03133.1"/>
    <property type="molecule type" value="Genomic_DNA"/>
</dbReference>
<keyword evidence="2" id="KW-1185">Reference proteome</keyword>
<evidence type="ECO:0000313" key="2">
    <source>
        <dbReference type="Proteomes" id="UP000282759"/>
    </source>
</evidence>
<protein>
    <submittedName>
        <fullName evidence="1">Uncharacterized protein</fullName>
    </submittedName>
</protein>
<accession>A0A437MZP0</accession>
<organism evidence="1 2">
    <name type="scientific">Mucilaginibacter limnophilus</name>
    <dbReference type="NCBI Taxonomy" id="1932778"/>
    <lineage>
        <taxon>Bacteria</taxon>
        <taxon>Pseudomonadati</taxon>
        <taxon>Bacteroidota</taxon>
        <taxon>Sphingobacteriia</taxon>
        <taxon>Sphingobacteriales</taxon>
        <taxon>Sphingobacteriaceae</taxon>
        <taxon>Mucilaginibacter</taxon>
    </lineage>
</organism>
<proteinExistence type="predicted"/>
<name>A0A437MZP0_9SPHI</name>
<evidence type="ECO:0000313" key="1">
    <source>
        <dbReference type="EMBL" id="RVU03133.1"/>
    </source>
</evidence>
<dbReference type="Proteomes" id="UP000282759">
    <property type="component" value="Unassembled WGS sequence"/>
</dbReference>
<dbReference type="RefSeq" id="WP_127703499.1">
    <property type="nucleotide sequence ID" value="NZ_SACK01000001.1"/>
</dbReference>
<sequence length="252" mass="29088">MKPHFAYLLLLLVLQQQPRTHIVDIYPRQPQLQSKLDKQIAGLKDAAAVWKVVYPQVAKLNVTVTIDIIKEPHQHLLMAFNPVKAPAATYDKMVFESKGTANQQIDAPAGFRRLPATMALLDTLRLTVLFDNGDFPISDYYVRWQMPFKEQRLLPKERRQLLLANQPGRYHSFELRNTATDSRVLLGGRLYLLTSSEKMQLKNLVEEFRLQAPDASLLNVTQLVNQYLAARFGQPIDQQVYDWLKENFEELN</sequence>
<gene>
    <name evidence="1" type="ORF">EOD41_04165</name>
</gene>
<comment type="caution">
    <text evidence="1">The sequence shown here is derived from an EMBL/GenBank/DDBJ whole genome shotgun (WGS) entry which is preliminary data.</text>
</comment>